<keyword evidence="1" id="KW-1133">Transmembrane helix</keyword>
<gene>
    <name evidence="2" type="ORF">B456_007G202200</name>
</gene>
<evidence type="ECO:0000313" key="3">
    <source>
        <dbReference type="Proteomes" id="UP000032304"/>
    </source>
</evidence>
<organism evidence="2 3">
    <name type="scientific">Gossypium raimondii</name>
    <name type="common">Peruvian cotton</name>
    <name type="synonym">Gossypium klotzschianum subsp. raimondii</name>
    <dbReference type="NCBI Taxonomy" id="29730"/>
    <lineage>
        <taxon>Eukaryota</taxon>
        <taxon>Viridiplantae</taxon>
        <taxon>Streptophyta</taxon>
        <taxon>Embryophyta</taxon>
        <taxon>Tracheophyta</taxon>
        <taxon>Spermatophyta</taxon>
        <taxon>Magnoliopsida</taxon>
        <taxon>eudicotyledons</taxon>
        <taxon>Gunneridae</taxon>
        <taxon>Pentapetalae</taxon>
        <taxon>rosids</taxon>
        <taxon>malvids</taxon>
        <taxon>Malvales</taxon>
        <taxon>Malvaceae</taxon>
        <taxon>Malvoideae</taxon>
        <taxon>Gossypium</taxon>
    </lineage>
</organism>
<keyword evidence="1" id="KW-0812">Transmembrane</keyword>
<dbReference type="EMBL" id="CM001746">
    <property type="protein sequence ID" value="KJB38989.1"/>
    <property type="molecule type" value="Genomic_DNA"/>
</dbReference>
<accession>A0A0D2S3W0</accession>
<sequence>MEPFALKMVEDPHIHNQLICKIYGIFNWIGFSPINQNPAGLLHQILEDLPAMILIICGSFFFIVFPLYDTQIATSVFSTLYYSNQDMD</sequence>
<evidence type="ECO:0000256" key="1">
    <source>
        <dbReference type="SAM" id="Phobius"/>
    </source>
</evidence>
<dbReference type="AlphaFoldDB" id="A0A0D2S3W0"/>
<name>A0A0D2S3W0_GOSRA</name>
<dbReference type="Proteomes" id="UP000032304">
    <property type="component" value="Chromosome 7"/>
</dbReference>
<reference evidence="2 3" key="1">
    <citation type="journal article" date="2012" name="Nature">
        <title>Repeated polyploidization of Gossypium genomes and the evolution of spinnable cotton fibres.</title>
        <authorList>
            <person name="Paterson A.H."/>
            <person name="Wendel J.F."/>
            <person name="Gundlach H."/>
            <person name="Guo H."/>
            <person name="Jenkins J."/>
            <person name="Jin D."/>
            <person name="Llewellyn D."/>
            <person name="Showmaker K.C."/>
            <person name="Shu S."/>
            <person name="Udall J."/>
            <person name="Yoo M.J."/>
            <person name="Byers R."/>
            <person name="Chen W."/>
            <person name="Doron-Faigenboim A."/>
            <person name="Duke M.V."/>
            <person name="Gong L."/>
            <person name="Grimwood J."/>
            <person name="Grover C."/>
            <person name="Grupp K."/>
            <person name="Hu G."/>
            <person name="Lee T.H."/>
            <person name="Li J."/>
            <person name="Lin L."/>
            <person name="Liu T."/>
            <person name="Marler B.S."/>
            <person name="Page J.T."/>
            <person name="Roberts A.W."/>
            <person name="Romanel E."/>
            <person name="Sanders W.S."/>
            <person name="Szadkowski E."/>
            <person name="Tan X."/>
            <person name="Tang H."/>
            <person name="Xu C."/>
            <person name="Wang J."/>
            <person name="Wang Z."/>
            <person name="Zhang D."/>
            <person name="Zhang L."/>
            <person name="Ashrafi H."/>
            <person name="Bedon F."/>
            <person name="Bowers J.E."/>
            <person name="Brubaker C.L."/>
            <person name="Chee P.W."/>
            <person name="Das S."/>
            <person name="Gingle A.R."/>
            <person name="Haigler C.H."/>
            <person name="Harker D."/>
            <person name="Hoffmann L.V."/>
            <person name="Hovav R."/>
            <person name="Jones D.C."/>
            <person name="Lemke C."/>
            <person name="Mansoor S."/>
            <person name="ur Rahman M."/>
            <person name="Rainville L.N."/>
            <person name="Rambani A."/>
            <person name="Reddy U.K."/>
            <person name="Rong J.K."/>
            <person name="Saranga Y."/>
            <person name="Scheffler B.E."/>
            <person name="Scheffler J.A."/>
            <person name="Stelly D.M."/>
            <person name="Triplett B.A."/>
            <person name="Van Deynze A."/>
            <person name="Vaslin M.F."/>
            <person name="Waghmare V.N."/>
            <person name="Walford S.A."/>
            <person name="Wright R.J."/>
            <person name="Zaki E.A."/>
            <person name="Zhang T."/>
            <person name="Dennis E.S."/>
            <person name="Mayer K.F."/>
            <person name="Peterson D.G."/>
            <person name="Rokhsar D.S."/>
            <person name="Wang X."/>
            <person name="Schmutz J."/>
        </authorList>
    </citation>
    <scope>NUCLEOTIDE SEQUENCE [LARGE SCALE GENOMIC DNA]</scope>
</reference>
<dbReference type="Gramene" id="KJB38989">
    <property type="protein sequence ID" value="KJB38989"/>
    <property type="gene ID" value="B456_007G202200"/>
</dbReference>
<protein>
    <submittedName>
        <fullName evidence="2">Uncharacterized protein</fullName>
    </submittedName>
</protein>
<feature type="transmembrane region" description="Helical" evidence="1">
    <location>
        <begin position="49"/>
        <end position="68"/>
    </location>
</feature>
<evidence type="ECO:0000313" key="2">
    <source>
        <dbReference type="EMBL" id="KJB38989.1"/>
    </source>
</evidence>
<keyword evidence="1" id="KW-0472">Membrane</keyword>
<keyword evidence="3" id="KW-1185">Reference proteome</keyword>
<proteinExistence type="predicted"/>